<keyword evidence="3" id="KW-1185">Reference proteome</keyword>
<feature type="region of interest" description="Disordered" evidence="1">
    <location>
        <begin position="137"/>
        <end position="156"/>
    </location>
</feature>
<evidence type="ECO:0000313" key="3">
    <source>
        <dbReference type="Proteomes" id="UP000326939"/>
    </source>
</evidence>
<evidence type="ECO:0000256" key="1">
    <source>
        <dbReference type="SAM" id="MobiDB-lite"/>
    </source>
</evidence>
<feature type="compositionally biased region" description="Polar residues" evidence="1">
    <location>
        <begin position="138"/>
        <end position="154"/>
    </location>
</feature>
<dbReference type="Proteomes" id="UP000326939">
    <property type="component" value="Chromosome 10"/>
</dbReference>
<name>A0A5N5L8C4_9ROSI</name>
<organism evidence="2 3">
    <name type="scientific">Salix brachista</name>
    <dbReference type="NCBI Taxonomy" id="2182728"/>
    <lineage>
        <taxon>Eukaryota</taxon>
        <taxon>Viridiplantae</taxon>
        <taxon>Streptophyta</taxon>
        <taxon>Embryophyta</taxon>
        <taxon>Tracheophyta</taxon>
        <taxon>Spermatophyta</taxon>
        <taxon>Magnoliopsida</taxon>
        <taxon>eudicotyledons</taxon>
        <taxon>Gunneridae</taxon>
        <taxon>Pentapetalae</taxon>
        <taxon>rosids</taxon>
        <taxon>fabids</taxon>
        <taxon>Malpighiales</taxon>
        <taxon>Salicaceae</taxon>
        <taxon>Saliceae</taxon>
        <taxon>Salix</taxon>
    </lineage>
</organism>
<protein>
    <submittedName>
        <fullName evidence="2">Uncharacterized protein</fullName>
    </submittedName>
</protein>
<dbReference type="EMBL" id="VDCV01000010">
    <property type="protein sequence ID" value="KAB5539043.1"/>
    <property type="molecule type" value="Genomic_DNA"/>
</dbReference>
<reference evidence="3" key="1">
    <citation type="journal article" date="2019" name="Gigascience">
        <title>De novo genome assembly of the endangered Acer yangbiense, a plant species with extremely small populations endemic to Yunnan Province, China.</title>
        <authorList>
            <person name="Yang J."/>
            <person name="Wariss H.M."/>
            <person name="Tao L."/>
            <person name="Zhang R."/>
            <person name="Yun Q."/>
            <person name="Hollingsworth P."/>
            <person name="Dao Z."/>
            <person name="Luo G."/>
            <person name="Guo H."/>
            <person name="Ma Y."/>
            <person name="Sun W."/>
        </authorList>
    </citation>
    <scope>NUCLEOTIDE SEQUENCE [LARGE SCALE GENOMIC DNA]</scope>
    <source>
        <strain evidence="3">cv. br00</strain>
    </source>
</reference>
<dbReference type="PANTHER" id="PTHR37725:SF1">
    <property type="match status" value="1"/>
</dbReference>
<evidence type="ECO:0000313" key="2">
    <source>
        <dbReference type="EMBL" id="KAB5539043.1"/>
    </source>
</evidence>
<dbReference type="AlphaFoldDB" id="A0A5N5L8C4"/>
<gene>
    <name evidence="2" type="ORF">DKX38_016576</name>
</gene>
<feature type="compositionally biased region" description="Basic and acidic residues" evidence="1">
    <location>
        <begin position="194"/>
        <end position="233"/>
    </location>
</feature>
<accession>A0A5N5L8C4</accession>
<feature type="region of interest" description="Disordered" evidence="1">
    <location>
        <begin position="167"/>
        <end position="233"/>
    </location>
</feature>
<sequence>MSEGTSRDASPMCREEDIYQYGYPRCDTGNSMASSSNDSPFLGTFDTMSLLESGLYQQKYDDMSDHYRRKQDKKWDSIDSRLLVLLEFFRELIIRRREVFKKLFPELHDEFLGLFKKMGNVNLSIEKPGQVKARALQRSLSVGSPRTPSRNGGESSLRLERFKIRTVIPDGGGQGDTGKGEGTSSNGGTLVRNHAVDERDEVHSHAVDERDEVHSHAVDERDVVHSHSHHGER</sequence>
<feature type="compositionally biased region" description="Gly residues" evidence="1">
    <location>
        <begin position="170"/>
        <end position="181"/>
    </location>
</feature>
<proteinExistence type="predicted"/>
<dbReference type="PANTHER" id="PTHR37725">
    <property type="match status" value="1"/>
</dbReference>
<comment type="caution">
    <text evidence="2">The sequence shown here is derived from an EMBL/GenBank/DDBJ whole genome shotgun (WGS) entry which is preliminary data.</text>
</comment>